<keyword evidence="6 7" id="KW-0472">Membrane</keyword>
<evidence type="ECO:0000256" key="2">
    <source>
        <dbReference type="ARBA" id="ARBA00022448"/>
    </source>
</evidence>
<gene>
    <name evidence="8" type="ORF">HEB94_003285</name>
</gene>
<accession>A0A927R888</accession>
<feature type="transmembrane region" description="Helical" evidence="7">
    <location>
        <begin position="181"/>
        <end position="199"/>
    </location>
</feature>
<dbReference type="InterPro" id="IPR036259">
    <property type="entry name" value="MFS_trans_sf"/>
</dbReference>
<feature type="transmembrane region" description="Helical" evidence="7">
    <location>
        <begin position="231"/>
        <end position="250"/>
    </location>
</feature>
<dbReference type="EMBL" id="JADBEM010000001">
    <property type="protein sequence ID" value="MBE1606437.1"/>
    <property type="molecule type" value="Genomic_DNA"/>
</dbReference>
<name>A0A927R888_9ACTN</name>
<proteinExistence type="predicted"/>
<evidence type="ECO:0000256" key="3">
    <source>
        <dbReference type="ARBA" id="ARBA00022475"/>
    </source>
</evidence>
<evidence type="ECO:0000256" key="6">
    <source>
        <dbReference type="ARBA" id="ARBA00023136"/>
    </source>
</evidence>
<keyword evidence="9" id="KW-1185">Reference proteome</keyword>
<dbReference type="PANTHER" id="PTHR23513">
    <property type="entry name" value="INTEGRAL MEMBRANE EFFLUX PROTEIN-RELATED"/>
    <property type="match status" value="1"/>
</dbReference>
<dbReference type="InterPro" id="IPR011701">
    <property type="entry name" value="MFS"/>
</dbReference>
<dbReference type="GO" id="GO:0022857">
    <property type="term" value="F:transmembrane transporter activity"/>
    <property type="evidence" value="ECO:0007669"/>
    <property type="project" value="InterPro"/>
</dbReference>
<organism evidence="8 9">
    <name type="scientific">Actinopolymorpha pittospori</name>
    <dbReference type="NCBI Taxonomy" id="648752"/>
    <lineage>
        <taxon>Bacteria</taxon>
        <taxon>Bacillati</taxon>
        <taxon>Actinomycetota</taxon>
        <taxon>Actinomycetes</taxon>
        <taxon>Propionibacteriales</taxon>
        <taxon>Actinopolymorphaceae</taxon>
        <taxon>Actinopolymorpha</taxon>
    </lineage>
</organism>
<evidence type="ECO:0000256" key="7">
    <source>
        <dbReference type="SAM" id="Phobius"/>
    </source>
</evidence>
<evidence type="ECO:0000256" key="5">
    <source>
        <dbReference type="ARBA" id="ARBA00022989"/>
    </source>
</evidence>
<feature type="transmembrane region" description="Helical" evidence="7">
    <location>
        <begin position="116"/>
        <end position="134"/>
    </location>
</feature>
<keyword evidence="2" id="KW-0813">Transport</keyword>
<protein>
    <submittedName>
        <fullName evidence="8">MFS family permease</fullName>
    </submittedName>
</protein>
<dbReference type="AlphaFoldDB" id="A0A927R888"/>
<dbReference type="Pfam" id="PF07690">
    <property type="entry name" value="MFS_1"/>
    <property type="match status" value="1"/>
</dbReference>
<evidence type="ECO:0000313" key="9">
    <source>
        <dbReference type="Proteomes" id="UP000638648"/>
    </source>
</evidence>
<sequence>MTELVVSIPQDSGGVAGQKRLTPARAYVVRSADGLATAVLQAAVPLMVLQGTGSVAWSGVAFVLEWIPRVVSLGSVGPLIDRVGARAVMVWASAGRVVMVALVLLALLAGGGGLELVLLGAVAGIVAAMGFVSAETIGAEVARRSDAPHRVQAVLTNIDQGALLVGPLLAGLLLLVGQTPLLVTVCAISAAGVAVTLRIPRPATVRGDSPSPVAAMGLGARVMWRIPALRWVILAVAALNALMAVVQAVTPALVTRAFDESTAAAGILWSVSAAVAMPAVAFAGRAVGRIGLWLVGATAAGIACLAGLAVAVAPSFVLYAIAIAVLAAAEGGAIVFLRTVRTALIPAEVFGAAMSVMALAALLPYPVAGALLVLVSETHLFALVGVVSAVCGVLVALCFAALRGHRLDAPVAAAQAELPPRLIRPDATTRPCPTRASDICAEAS</sequence>
<reference evidence="8" key="1">
    <citation type="submission" date="2020-10" db="EMBL/GenBank/DDBJ databases">
        <title>Sequencing the genomes of 1000 actinobacteria strains.</title>
        <authorList>
            <person name="Klenk H.-P."/>
        </authorList>
    </citation>
    <scope>NUCLEOTIDE SEQUENCE</scope>
    <source>
        <strain evidence="8">DSM 45354</strain>
    </source>
</reference>
<dbReference type="PANTHER" id="PTHR23513:SF9">
    <property type="entry name" value="ENTEROBACTIN EXPORTER ENTS"/>
    <property type="match status" value="1"/>
</dbReference>
<feature type="transmembrane region" description="Helical" evidence="7">
    <location>
        <begin position="262"/>
        <end position="283"/>
    </location>
</feature>
<evidence type="ECO:0000256" key="1">
    <source>
        <dbReference type="ARBA" id="ARBA00004429"/>
    </source>
</evidence>
<feature type="transmembrane region" description="Helical" evidence="7">
    <location>
        <begin position="88"/>
        <end position="110"/>
    </location>
</feature>
<keyword evidence="3" id="KW-1003">Cell membrane</keyword>
<keyword evidence="4 7" id="KW-0812">Transmembrane</keyword>
<dbReference type="Proteomes" id="UP000638648">
    <property type="component" value="Unassembled WGS sequence"/>
</dbReference>
<evidence type="ECO:0000256" key="4">
    <source>
        <dbReference type="ARBA" id="ARBA00022692"/>
    </source>
</evidence>
<feature type="transmembrane region" description="Helical" evidence="7">
    <location>
        <begin position="380"/>
        <end position="402"/>
    </location>
</feature>
<dbReference type="Gene3D" id="1.20.1250.20">
    <property type="entry name" value="MFS general substrate transporter like domains"/>
    <property type="match status" value="2"/>
</dbReference>
<comment type="caution">
    <text evidence="8">The sequence shown here is derived from an EMBL/GenBank/DDBJ whole genome shotgun (WGS) entry which is preliminary data.</text>
</comment>
<keyword evidence="5 7" id="KW-1133">Transmembrane helix</keyword>
<evidence type="ECO:0000313" key="8">
    <source>
        <dbReference type="EMBL" id="MBE1606437.1"/>
    </source>
</evidence>
<feature type="transmembrane region" description="Helical" evidence="7">
    <location>
        <begin position="316"/>
        <end position="337"/>
    </location>
</feature>
<dbReference type="RefSeq" id="WP_192750564.1">
    <property type="nucleotide sequence ID" value="NZ_BAABJL010000061.1"/>
</dbReference>
<comment type="subcellular location">
    <subcellularLocation>
        <location evidence="1">Cell inner membrane</location>
        <topology evidence="1">Multi-pass membrane protein</topology>
    </subcellularLocation>
</comment>
<dbReference type="GO" id="GO:0005886">
    <property type="term" value="C:plasma membrane"/>
    <property type="evidence" value="ECO:0007669"/>
    <property type="project" value="UniProtKB-SubCell"/>
</dbReference>
<feature type="transmembrane region" description="Helical" evidence="7">
    <location>
        <begin position="290"/>
        <end position="310"/>
    </location>
</feature>
<feature type="transmembrane region" description="Helical" evidence="7">
    <location>
        <begin position="349"/>
        <end position="374"/>
    </location>
</feature>
<dbReference type="SUPFAM" id="SSF103473">
    <property type="entry name" value="MFS general substrate transporter"/>
    <property type="match status" value="1"/>
</dbReference>